<evidence type="ECO:0000256" key="1">
    <source>
        <dbReference type="SAM" id="Coils"/>
    </source>
</evidence>
<evidence type="ECO:0000313" key="3">
    <source>
        <dbReference type="EMBL" id="KAJ7616387.1"/>
    </source>
</evidence>
<feature type="region of interest" description="Disordered" evidence="2">
    <location>
        <begin position="999"/>
        <end position="1028"/>
    </location>
</feature>
<feature type="compositionally biased region" description="Acidic residues" evidence="2">
    <location>
        <begin position="1014"/>
        <end position="1028"/>
    </location>
</feature>
<sequence length="1028" mass="115895">MPQRTKRQALALRNLNRHDTTSSAHDSDEDKNDAPEEQPDVAQPPKSWKKPSLRDQLTEKEAHIHELESSLSTLSADFAQLQIDLATLSDQNQALIDQKNDLTKANRALKSLKRKTDADARDDLTRRKKRIKRLENERGVVSDQHSLDMDEMQDDIDERETRIRELERKLAVATTELQSRGKHIISLQSTIREKQSSLASTRQRVYIFQKQAQRAKLSLAAIRKAYKALKTWHPMKHGQYTSKARQLARKLTWSGTAAEKLAYAVESCAEAFGIGLSRKFMSARTVERANDEGGKYGELQLGREIAEAPGKNTFYCFIESSDGTTHRGMTVECRHITLSTPSYAPGVDDNDKSTWSHETRFVEVAHALDHTAQSQFEGTMEVANRLADLYNRSPLSEQERRTIDKNDYWRKKMGECRDHASDGKKAFELSAAHKKNIILEDLGRAAIEDDMDTSGILLAMLNITDDDLMDVGKISEPELLTLSDEARNALETQALERKLGEERFNKLTSDQQKDASTHVFGGCCSHKDMNIVKYGYRAIQAVYATNDIPAPVLLANKANTAIIELGSDSDSAAVQKAVDSSTSGAIKLLQLLGSLLRHKDRERGYQERAAIYLHERKLELYGVDETGEFPDVSNNRYNCYTKGAREVVCFHGIIVELITDIVDAKTQSGQENHVERNILKGLNCAATMTELVALALYGTSVSEHYMAMVRGTKDRPINMLSLTPLHRKLPEFCAHVAADPKILLDPNTPLDQLTISGRPIHDTLLLESIKQLLPDLPHFDTVVSAMFSGCNTGWIHFTPEFKVGGTFDCLTPAQRASLFIPTTNDPNEGGLGTYRNYMKVHCNSTAQSFSNETRVQRNNTEAFIVKVCDEAVEKFVMREVRKDGTRGVRAKFKRAWYAKQREKAEAGRKRRAKTAARKKAAAARLAAIKLEFSVKKIEKMTSEALKDQLSVYKNVLKDEELVKKLWKEMTTVAVRRQLVLDARLRELARWETVDKPRPEALNLMPESPAVDEYGFSEEEDAEWEDIDV</sequence>
<feature type="compositionally biased region" description="Basic and acidic residues" evidence="2">
    <location>
        <begin position="16"/>
        <end position="34"/>
    </location>
</feature>
<comment type="caution">
    <text evidence="3">The sequence shown here is derived from an EMBL/GenBank/DDBJ whole genome shotgun (WGS) entry which is preliminary data.</text>
</comment>
<dbReference type="Proteomes" id="UP001221142">
    <property type="component" value="Unassembled WGS sequence"/>
</dbReference>
<feature type="region of interest" description="Disordered" evidence="2">
    <location>
        <begin position="1"/>
        <end position="54"/>
    </location>
</feature>
<dbReference type="EMBL" id="JARKIF010000022">
    <property type="protein sequence ID" value="KAJ7616387.1"/>
    <property type="molecule type" value="Genomic_DNA"/>
</dbReference>
<reference evidence="3" key="1">
    <citation type="submission" date="2023-03" db="EMBL/GenBank/DDBJ databases">
        <title>Massive genome expansion in bonnet fungi (Mycena s.s.) driven by repeated elements and novel gene families across ecological guilds.</title>
        <authorList>
            <consortium name="Lawrence Berkeley National Laboratory"/>
            <person name="Harder C.B."/>
            <person name="Miyauchi S."/>
            <person name="Viragh M."/>
            <person name="Kuo A."/>
            <person name="Thoen E."/>
            <person name="Andreopoulos B."/>
            <person name="Lu D."/>
            <person name="Skrede I."/>
            <person name="Drula E."/>
            <person name="Henrissat B."/>
            <person name="Morin E."/>
            <person name="Kohler A."/>
            <person name="Barry K."/>
            <person name="LaButti K."/>
            <person name="Morin E."/>
            <person name="Salamov A."/>
            <person name="Lipzen A."/>
            <person name="Mereny Z."/>
            <person name="Hegedus B."/>
            <person name="Baldrian P."/>
            <person name="Stursova M."/>
            <person name="Weitz H."/>
            <person name="Taylor A."/>
            <person name="Grigoriev I.V."/>
            <person name="Nagy L.G."/>
            <person name="Martin F."/>
            <person name="Kauserud H."/>
        </authorList>
    </citation>
    <scope>NUCLEOTIDE SEQUENCE</scope>
    <source>
        <strain evidence="3">9284</strain>
    </source>
</reference>
<accession>A0AAD7BBW1</accession>
<keyword evidence="1" id="KW-0175">Coiled coil</keyword>
<dbReference type="AlphaFoldDB" id="A0AAD7BBW1"/>
<keyword evidence="4" id="KW-1185">Reference proteome</keyword>
<dbReference type="Gene3D" id="1.10.287.1490">
    <property type="match status" value="1"/>
</dbReference>
<gene>
    <name evidence="3" type="ORF">FB45DRAFT_1105463</name>
</gene>
<evidence type="ECO:0000313" key="4">
    <source>
        <dbReference type="Proteomes" id="UP001221142"/>
    </source>
</evidence>
<organism evidence="3 4">
    <name type="scientific">Roridomyces roridus</name>
    <dbReference type="NCBI Taxonomy" id="1738132"/>
    <lineage>
        <taxon>Eukaryota</taxon>
        <taxon>Fungi</taxon>
        <taxon>Dikarya</taxon>
        <taxon>Basidiomycota</taxon>
        <taxon>Agaricomycotina</taxon>
        <taxon>Agaricomycetes</taxon>
        <taxon>Agaricomycetidae</taxon>
        <taxon>Agaricales</taxon>
        <taxon>Marasmiineae</taxon>
        <taxon>Mycenaceae</taxon>
        <taxon>Roridomyces</taxon>
    </lineage>
</organism>
<feature type="coiled-coil region" evidence="1">
    <location>
        <begin position="78"/>
        <end position="176"/>
    </location>
</feature>
<protein>
    <submittedName>
        <fullName evidence="3">Uncharacterized protein</fullName>
    </submittedName>
</protein>
<name>A0AAD7BBW1_9AGAR</name>
<evidence type="ECO:0000256" key="2">
    <source>
        <dbReference type="SAM" id="MobiDB-lite"/>
    </source>
</evidence>
<proteinExistence type="predicted"/>